<dbReference type="Pfam" id="PF12686">
    <property type="entry name" value="DUF3800"/>
    <property type="match status" value="1"/>
</dbReference>
<dbReference type="InterPro" id="IPR024524">
    <property type="entry name" value="DUF3800"/>
</dbReference>
<sequence>MNKTLFLFIDESGNYDPKNKQSDLYILCGCSIPEYQREELKILADQIKFKFWGRTDIVFHSRDIGKNLGDFGIFKDDPKLKNEFVKDLFVFLKESPLILFFIIIDKKIARKKGWNQYKVIKETAHRLIYHFLALLFCYSNVSGKIIIESATAEKDKYYLDAFSYFLSPGFTELNVNYKEVRKVLTSLSFVTKDNFDIEEQIADLFAYGAKCKIDKIKDAKSIKAGSYEDTILSILEQKLIKRPIRAKERKMKFYEKIEPFCILP</sequence>
<dbReference type="EMBL" id="PEYO01000005">
    <property type="protein sequence ID" value="PIU03850.1"/>
    <property type="molecule type" value="Genomic_DNA"/>
</dbReference>
<evidence type="ECO:0008006" key="3">
    <source>
        <dbReference type="Google" id="ProtNLM"/>
    </source>
</evidence>
<evidence type="ECO:0000313" key="1">
    <source>
        <dbReference type="EMBL" id="PIU03850.1"/>
    </source>
</evidence>
<dbReference type="AlphaFoldDB" id="A0A2M6XDU0"/>
<proteinExistence type="predicted"/>
<protein>
    <recommendedName>
        <fullName evidence="3">DUF3800 domain-containing protein</fullName>
    </recommendedName>
</protein>
<gene>
    <name evidence="1" type="ORF">COT44_01035</name>
</gene>
<dbReference type="Proteomes" id="UP000228996">
    <property type="component" value="Unassembled WGS sequence"/>
</dbReference>
<name>A0A2M6XDU0_9BACT</name>
<evidence type="ECO:0000313" key="2">
    <source>
        <dbReference type="Proteomes" id="UP000228996"/>
    </source>
</evidence>
<accession>A0A2M6XDU0</accession>
<organism evidence="1 2">
    <name type="scientific">Candidatus Shapirobacteria bacterium CG08_land_8_20_14_0_20_39_18</name>
    <dbReference type="NCBI Taxonomy" id="1974883"/>
    <lineage>
        <taxon>Bacteria</taxon>
        <taxon>Candidatus Shapironibacteriota</taxon>
    </lineage>
</organism>
<reference evidence="2" key="1">
    <citation type="submission" date="2017-09" db="EMBL/GenBank/DDBJ databases">
        <title>Depth-based differentiation of microbial function through sediment-hosted aquifers and enrichment of novel symbionts in the deep terrestrial subsurface.</title>
        <authorList>
            <person name="Probst A.J."/>
            <person name="Ladd B."/>
            <person name="Jarett J.K."/>
            <person name="Geller-Mcgrath D.E."/>
            <person name="Sieber C.M.K."/>
            <person name="Emerson J.B."/>
            <person name="Anantharaman K."/>
            <person name="Thomas B.C."/>
            <person name="Malmstrom R."/>
            <person name="Stieglmeier M."/>
            <person name="Klingl A."/>
            <person name="Woyke T."/>
            <person name="Ryan C.M."/>
            <person name="Banfield J.F."/>
        </authorList>
    </citation>
    <scope>NUCLEOTIDE SEQUENCE [LARGE SCALE GENOMIC DNA]</scope>
</reference>
<comment type="caution">
    <text evidence="1">The sequence shown here is derived from an EMBL/GenBank/DDBJ whole genome shotgun (WGS) entry which is preliminary data.</text>
</comment>